<dbReference type="InterPro" id="IPR050267">
    <property type="entry name" value="Anti-sigma-factor_SerPK"/>
</dbReference>
<reference evidence="5" key="1">
    <citation type="journal article" date="2019" name="Int. J. Syst. Evol. Microbiol.">
        <title>The Global Catalogue of Microorganisms (GCM) 10K type strain sequencing project: providing services to taxonomists for standard genome sequencing and annotation.</title>
        <authorList>
            <consortium name="The Broad Institute Genomics Platform"/>
            <consortium name="The Broad Institute Genome Sequencing Center for Infectious Disease"/>
            <person name="Wu L."/>
            <person name="Ma J."/>
        </authorList>
    </citation>
    <scope>NUCLEOTIDE SEQUENCE [LARGE SCALE GENOMIC DNA]</scope>
    <source>
        <strain evidence="5">CGMCC 4.7237</strain>
    </source>
</reference>
<accession>A0ABV8HL69</accession>
<keyword evidence="1" id="KW-0723">Serine/threonine-protein kinase</keyword>
<dbReference type="InterPro" id="IPR003594">
    <property type="entry name" value="HATPase_dom"/>
</dbReference>
<proteinExistence type="predicted"/>
<dbReference type="RefSeq" id="WP_386429855.1">
    <property type="nucleotide sequence ID" value="NZ_JBHSBB010000010.1"/>
</dbReference>
<protein>
    <submittedName>
        <fullName evidence="4">ATP-binding protein</fullName>
    </submittedName>
</protein>
<dbReference type="Proteomes" id="UP001595765">
    <property type="component" value="Unassembled WGS sequence"/>
</dbReference>
<dbReference type="CDD" id="cd16936">
    <property type="entry name" value="HATPase_RsbW-like"/>
    <property type="match status" value="1"/>
</dbReference>
<dbReference type="InterPro" id="IPR036890">
    <property type="entry name" value="HATPase_C_sf"/>
</dbReference>
<dbReference type="Gene3D" id="3.30.565.10">
    <property type="entry name" value="Histidine kinase-like ATPase, C-terminal domain"/>
    <property type="match status" value="1"/>
</dbReference>
<keyword evidence="1" id="KW-0808">Transferase</keyword>
<evidence type="ECO:0000256" key="2">
    <source>
        <dbReference type="SAM" id="MobiDB-lite"/>
    </source>
</evidence>
<keyword evidence="5" id="KW-1185">Reference proteome</keyword>
<comment type="caution">
    <text evidence="4">The sequence shown here is derived from an EMBL/GenBank/DDBJ whole genome shotgun (WGS) entry which is preliminary data.</text>
</comment>
<feature type="domain" description="Histidine kinase/HSP90-like ATPase" evidence="3">
    <location>
        <begin position="18"/>
        <end position="115"/>
    </location>
</feature>
<name>A0ABV8HL69_9ACTN</name>
<evidence type="ECO:0000313" key="5">
    <source>
        <dbReference type="Proteomes" id="UP001595765"/>
    </source>
</evidence>
<dbReference type="PANTHER" id="PTHR35526:SF3">
    <property type="entry name" value="ANTI-SIGMA-F FACTOR RSBW"/>
    <property type="match status" value="1"/>
</dbReference>
<dbReference type="GO" id="GO:0005524">
    <property type="term" value="F:ATP binding"/>
    <property type="evidence" value="ECO:0007669"/>
    <property type="project" value="UniProtKB-KW"/>
</dbReference>
<keyword evidence="1" id="KW-0418">Kinase</keyword>
<dbReference type="Pfam" id="PF13581">
    <property type="entry name" value="HATPase_c_2"/>
    <property type="match status" value="1"/>
</dbReference>
<keyword evidence="4" id="KW-0067">ATP-binding</keyword>
<feature type="region of interest" description="Disordered" evidence="2">
    <location>
        <begin position="1"/>
        <end position="21"/>
    </location>
</feature>
<dbReference type="EMBL" id="JBHSBB010000010">
    <property type="protein sequence ID" value="MFC4032753.1"/>
    <property type="molecule type" value="Genomic_DNA"/>
</dbReference>
<organism evidence="4 5">
    <name type="scientific">Streptomyces polygonati</name>
    <dbReference type="NCBI Taxonomy" id="1617087"/>
    <lineage>
        <taxon>Bacteria</taxon>
        <taxon>Bacillati</taxon>
        <taxon>Actinomycetota</taxon>
        <taxon>Actinomycetes</taxon>
        <taxon>Kitasatosporales</taxon>
        <taxon>Streptomycetaceae</taxon>
        <taxon>Streptomyces</taxon>
    </lineage>
</organism>
<evidence type="ECO:0000259" key="3">
    <source>
        <dbReference type="Pfam" id="PF13581"/>
    </source>
</evidence>
<dbReference type="PANTHER" id="PTHR35526">
    <property type="entry name" value="ANTI-SIGMA-F FACTOR RSBW-RELATED"/>
    <property type="match status" value="1"/>
</dbReference>
<feature type="compositionally biased region" description="Pro residues" evidence="2">
    <location>
        <begin position="1"/>
        <end position="10"/>
    </location>
</feature>
<evidence type="ECO:0000256" key="1">
    <source>
        <dbReference type="ARBA" id="ARBA00022527"/>
    </source>
</evidence>
<gene>
    <name evidence="4" type="ORF">ACFO3J_14830</name>
</gene>
<evidence type="ECO:0000313" key="4">
    <source>
        <dbReference type="EMBL" id="MFC4032753.1"/>
    </source>
</evidence>
<dbReference type="SUPFAM" id="SSF55874">
    <property type="entry name" value="ATPase domain of HSP90 chaperone/DNA topoisomerase II/histidine kinase"/>
    <property type="match status" value="1"/>
</dbReference>
<sequence length="146" mass="15709">MTAPAPPTPAPTAVHHWPKDPASVSAARRHLRGVLDRWSLENLAEAAELVVSELVTNAVQHARSSDRLMEVRYQPTPEGGLNIEVHDADDQAPAMRGATAKDESGRGLRIVDALTNGRWGVLPREPREGLGAVGKLIWAHIGPDPS</sequence>
<keyword evidence="4" id="KW-0547">Nucleotide-binding</keyword>